<proteinExistence type="predicted"/>
<accession>A0A6M3KBX6</accession>
<name>A0A6M3KBX6_9ZZZZ</name>
<protein>
    <submittedName>
        <fullName evidence="1">Uncharacterized protein</fullName>
    </submittedName>
</protein>
<evidence type="ECO:0000313" key="1">
    <source>
        <dbReference type="EMBL" id="QJA79403.1"/>
    </source>
</evidence>
<gene>
    <name evidence="1" type="ORF">MM415A00890_0001</name>
</gene>
<organism evidence="1">
    <name type="scientific">viral metagenome</name>
    <dbReference type="NCBI Taxonomy" id="1070528"/>
    <lineage>
        <taxon>unclassified sequences</taxon>
        <taxon>metagenomes</taxon>
        <taxon>organismal metagenomes</taxon>
    </lineage>
</organism>
<reference evidence="1" key="1">
    <citation type="submission" date="2020-03" db="EMBL/GenBank/DDBJ databases">
        <title>The deep terrestrial virosphere.</title>
        <authorList>
            <person name="Holmfeldt K."/>
            <person name="Nilsson E."/>
            <person name="Simone D."/>
            <person name="Lopez-Fernandez M."/>
            <person name="Wu X."/>
            <person name="de Brujin I."/>
            <person name="Lundin D."/>
            <person name="Andersson A."/>
            <person name="Bertilsson S."/>
            <person name="Dopson M."/>
        </authorList>
    </citation>
    <scope>NUCLEOTIDE SEQUENCE</scope>
    <source>
        <strain evidence="1">MM415A00890</strain>
    </source>
</reference>
<dbReference type="EMBL" id="MT142380">
    <property type="protein sequence ID" value="QJA79403.1"/>
    <property type="molecule type" value="Genomic_DNA"/>
</dbReference>
<sequence>MGLSVWNFVGAYFGSLFPNIEKWEYIKHKKGIYPFQSAVDLWKSGLVSSYDGKIWRLHGKKKAEILWEGKI</sequence>
<dbReference type="AlphaFoldDB" id="A0A6M3KBX6"/>